<keyword evidence="5" id="KW-0472">Membrane</keyword>
<dbReference type="Proteomes" id="UP000680656">
    <property type="component" value="Chromosome"/>
</dbReference>
<accession>A0A8E7B4A1</accession>
<dbReference type="GeneID" id="65096838"/>
<dbReference type="GO" id="GO:0005198">
    <property type="term" value="F:structural molecule activity"/>
    <property type="evidence" value="ECO:0007669"/>
    <property type="project" value="InterPro"/>
</dbReference>
<comment type="function">
    <text evidence="4">Flagellin is the subunit protein which polymerizes to form the filaments of archaeal flagella.</text>
</comment>
<dbReference type="GO" id="GO:0097589">
    <property type="term" value="C:archaeal-type flagellum"/>
    <property type="evidence" value="ECO:0007669"/>
    <property type="project" value="UniProtKB-SubCell"/>
</dbReference>
<keyword evidence="3 4" id="KW-0974">Archaeal flagellum</keyword>
<dbReference type="EMBL" id="CP075546">
    <property type="protein sequence ID" value="QVV90156.1"/>
    <property type="molecule type" value="Genomic_DNA"/>
</dbReference>
<gene>
    <name evidence="6" type="ORF">KHC33_06600</name>
</gene>
<dbReference type="KEGG" id="mrtj:KHC33_06600"/>
<comment type="subcellular location">
    <subcellularLocation>
        <location evidence="1 4">Archaeal flagellum</location>
    </subcellularLocation>
</comment>
<sequence>MNHESGFSGLEAALIMIAFVVVAAVFGYSMISTGFFASQKVQEVTYAGIKQSSSVAITDGLIRGQYDAGKGGITSLSFSLSVPDTGESIDLSQMIYYYVRNNEGGNAVPLDYVTPKSGILPSGDSTRIRLALFDAGLAGPMAGGTFSLEIKPPIGASTLIQRQLPTGYNGGYLS</sequence>
<evidence type="ECO:0000256" key="5">
    <source>
        <dbReference type="SAM" id="Phobius"/>
    </source>
</evidence>
<dbReference type="AlphaFoldDB" id="A0A8E7B4A1"/>
<dbReference type="GO" id="GO:0097588">
    <property type="term" value="P:archaeal or bacterial-type flagellum-dependent cell motility"/>
    <property type="evidence" value="ECO:0007669"/>
    <property type="project" value="InterPro"/>
</dbReference>
<dbReference type="Pfam" id="PF01917">
    <property type="entry name" value="Flagellin_arch-type"/>
    <property type="match status" value="1"/>
</dbReference>
<evidence type="ECO:0000256" key="4">
    <source>
        <dbReference type="RuleBase" id="RU361282"/>
    </source>
</evidence>
<evidence type="ECO:0000256" key="3">
    <source>
        <dbReference type="ARBA" id="ARBA00022440"/>
    </source>
</evidence>
<protein>
    <recommendedName>
        <fullName evidence="4">Flagellin</fullName>
    </recommendedName>
</protein>
<keyword evidence="7" id="KW-1185">Reference proteome</keyword>
<organism evidence="6 7">
    <name type="scientific">Methanospirillum purgamenti</name>
    <dbReference type="NCBI Taxonomy" id="2834276"/>
    <lineage>
        <taxon>Archaea</taxon>
        <taxon>Methanobacteriati</taxon>
        <taxon>Methanobacteriota</taxon>
        <taxon>Stenosarchaea group</taxon>
        <taxon>Methanomicrobia</taxon>
        <taxon>Methanomicrobiales</taxon>
        <taxon>Methanospirillaceae</taxon>
        <taxon>Methanospirillum</taxon>
    </lineage>
</organism>
<dbReference type="PANTHER" id="PTHR35903:SF1">
    <property type="entry name" value="FLAGELLIN B1"/>
    <property type="match status" value="1"/>
</dbReference>
<comment type="similarity">
    <text evidence="2 4">Belongs to the archaeal flagellin family.</text>
</comment>
<dbReference type="NCBIfam" id="TIGR02537">
    <property type="entry name" value="arch_flag_Nterm"/>
    <property type="match status" value="1"/>
</dbReference>
<proteinExistence type="inferred from homology"/>
<evidence type="ECO:0000313" key="6">
    <source>
        <dbReference type="EMBL" id="QVV90156.1"/>
    </source>
</evidence>
<dbReference type="InterPro" id="IPR002774">
    <property type="entry name" value="Flagellin_arc-type"/>
</dbReference>
<reference evidence="6 7" key="1">
    <citation type="submission" date="2021-05" db="EMBL/GenBank/DDBJ databases">
        <title>A novel Methanospirillum isolate from a pyrite-forming mixed culture.</title>
        <authorList>
            <person name="Bunk B."/>
            <person name="Sproer C."/>
            <person name="Spring S."/>
            <person name="Pester M."/>
        </authorList>
    </citation>
    <scope>NUCLEOTIDE SEQUENCE [LARGE SCALE GENOMIC DNA]</scope>
    <source>
        <strain evidence="6 7">J.3.6.1-F.2.7.3</strain>
    </source>
</reference>
<dbReference type="InterPro" id="IPR013373">
    <property type="entry name" value="Flagellin/pilin_N_arc"/>
</dbReference>
<evidence type="ECO:0000256" key="2">
    <source>
        <dbReference type="ARBA" id="ARBA00010256"/>
    </source>
</evidence>
<dbReference type="RefSeq" id="WP_214420930.1">
    <property type="nucleotide sequence ID" value="NZ_CP075546.1"/>
</dbReference>
<evidence type="ECO:0000313" key="7">
    <source>
        <dbReference type="Proteomes" id="UP000680656"/>
    </source>
</evidence>
<feature type="transmembrane region" description="Helical" evidence="5">
    <location>
        <begin position="12"/>
        <end position="31"/>
    </location>
</feature>
<keyword evidence="5" id="KW-0812">Transmembrane</keyword>
<dbReference type="PANTHER" id="PTHR35903">
    <property type="entry name" value="FLAGELLIN B1"/>
    <property type="match status" value="1"/>
</dbReference>
<name>A0A8E7B4A1_9EURY</name>
<keyword evidence="5" id="KW-1133">Transmembrane helix</keyword>
<evidence type="ECO:0000256" key="1">
    <source>
        <dbReference type="ARBA" id="ARBA00004618"/>
    </source>
</evidence>